<evidence type="ECO:0000313" key="2">
    <source>
        <dbReference type="Proteomes" id="UP001148629"/>
    </source>
</evidence>
<evidence type="ECO:0000313" key="1">
    <source>
        <dbReference type="EMBL" id="KAJ3528048.1"/>
    </source>
</evidence>
<proteinExistence type="predicted"/>
<protein>
    <submittedName>
        <fullName evidence="1">Uncharacterized protein</fullName>
    </submittedName>
</protein>
<name>A0ACC1RY17_9HYPO</name>
<accession>A0ACC1RY17</accession>
<comment type="caution">
    <text evidence="1">The sequence shown here is derived from an EMBL/GenBank/DDBJ whole genome shotgun (WGS) entry which is preliminary data.</text>
</comment>
<keyword evidence="2" id="KW-1185">Reference proteome</keyword>
<dbReference type="Proteomes" id="UP001148629">
    <property type="component" value="Unassembled WGS sequence"/>
</dbReference>
<gene>
    <name evidence="1" type="ORF">NM208_g10399</name>
</gene>
<sequence length="306" mass="34223">MFLPRMVNFNSPPSKLERHSSSNASPAEEKPGISDARRAIITSMAKRILRPLTKYQKPYVSSRALEKFGIPCKDMDSKTGQVGPRVEPFIEPIPPHLVDEWLNETKPWTIREDFIRPDDDISETGQTLATFLGLLIDIHLTYNEKEGDPGIMIIKTKWAPTFPDCSKYVNRLSCGNGKPDWQLKATYRQHVVAPTCRCIYDGTLDAGKPHAICFLADSAPIQDDLIATSELTSLLYMAINIALKVTLVTGSLATIRIVQAICDFEKGTIELRKSPPVHFPKGVRADWQKYLTLLGWMLGKPVGQTT</sequence>
<dbReference type="EMBL" id="JANRMS010001466">
    <property type="protein sequence ID" value="KAJ3528048.1"/>
    <property type="molecule type" value="Genomic_DNA"/>
</dbReference>
<reference evidence="1" key="1">
    <citation type="submission" date="2022-08" db="EMBL/GenBank/DDBJ databases">
        <title>Genome Sequence of Fusarium decemcellulare.</title>
        <authorList>
            <person name="Buettner E."/>
        </authorList>
    </citation>
    <scope>NUCLEOTIDE SEQUENCE</scope>
    <source>
        <strain evidence="1">Babe19</strain>
    </source>
</reference>
<organism evidence="1 2">
    <name type="scientific">Fusarium decemcellulare</name>
    <dbReference type="NCBI Taxonomy" id="57161"/>
    <lineage>
        <taxon>Eukaryota</taxon>
        <taxon>Fungi</taxon>
        <taxon>Dikarya</taxon>
        <taxon>Ascomycota</taxon>
        <taxon>Pezizomycotina</taxon>
        <taxon>Sordariomycetes</taxon>
        <taxon>Hypocreomycetidae</taxon>
        <taxon>Hypocreales</taxon>
        <taxon>Nectriaceae</taxon>
        <taxon>Fusarium</taxon>
        <taxon>Fusarium decemcellulare species complex</taxon>
    </lineage>
</organism>